<keyword evidence="2" id="KW-1185">Reference proteome</keyword>
<sequence>QDFVHISSFQSLLKLQVLEILVRKQWTHILEESPHLYVNLNRIHEKLHITTKFEGHALRQPSRNRDEKISVASQLKVRLIRNISSLVKIATMSERLSENEEIRSYLTGICIDLSYFQSNQGLFEEWQEYEHHLHKWFIKQCCVLKNMEWVQMFFSQSWLRQYFSLFGQSKVFSRLQWQHNLEWLVWPFNENFSKKYKHFKAKLVLKNIDCYTEIFPYLQNLNFITSEVEKTCIKKFVVNISSDKE</sequence>
<organism evidence="1 2">
    <name type="scientific">Reticulomyxa filosa</name>
    <dbReference type="NCBI Taxonomy" id="46433"/>
    <lineage>
        <taxon>Eukaryota</taxon>
        <taxon>Sar</taxon>
        <taxon>Rhizaria</taxon>
        <taxon>Retaria</taxon>
        <taxon>Foraminifera</taxon>
        <taxon>Monothalamids</taxon>
        <taxon>Reticulomyxidae</taxon>
        <taxon>Reticulomyxa</taxon>
    </lineage>
</organism>
<dbReference type="Proteomes" id="UP000023152">
    <property type="component" value="Unassembled WGS sequence"/>
</dbReference>
<dbReference type="AlphaFoldDB" id="X6LFT0"/>
<reference evidence="1 2" key="1">
    <citation type="journal article" date="2013" name="Curr. Biol.">
        <title>The Genome of the Foraminiferan Reticulomyxa filosa.</title>
        <authorList>
            <person name="Glockner G."/>
            <person name="Hulsmann N."/>
            <person name="Schleicher M."/>
            <person name="Noegel A.A."/>
            <person name="Eichinger L."/>
            <person name="Gallinger C."/>
            <person name="Pawlowski J."/>
            <person name="Sierra R."/>
            <person name="Euteneuer U."/>
            <person name="Pillet L."/>
            <person name="Moustafa A."/>
            <person name="Platzer M."/>
            <person name="Groth M."/>
            <person name="Szafranski K."/>
            <person name="Schliwa M."/>
        </authorList>
    </citation>
    <scope>NUCLEOTIDE SEQUENCE [LARGE SCALE GENOMIC DNA]</scope>
</reference>
<comment type="caution">
    <text evidence="1">The sequence shown here is derived from an EMBL/GenBank/DDBJ whole genome shotgun (WGS) entry which is preliminary data.</text>
</comment>
<feature type="non-terminal residue" evidence="1">
    <location>
        <position position="245"/>
    </location>
</feature>
<gene>
    <name evidence="1" type="ORF">RFI_36597</name>
</gene>
<protein>
    <submittedName>
        <fullName evidence="1">Uncharacterized protein</fullName>
    </submittedName>
</protein>
<proteinExistence type="predicted"/>
<evidence type="ECO:0000313" key="1">
    <source>
        <dbReference type="EMBL" id="ETO00843.1"/>
    </source>
</evidence>
<evidence type="ECO:0000313" key="2">
    <source>
        <dbReference type="Proteomes" id="UP000023152"/>
    </source>
</evidence>
<accession>X6LFT0</accession>
<feature type="non-terminal residue" evidence="1">
    <location>
        <position position="1"/>
    </location>
</feature>
<dbReference type="EMBL" id="ASPP01039909">
    <property type="protein sequence ID" value="ETO00843.1"/>
    <property type="molecule type" value="Genomic_DNA"/>
</dbReference>
<name>X6LFT0_RETFI</name>